<dbReference type="KEGG" id="acu:Atc_1913"/>
<dbReference type="HOGENOM" id="CLU_3094471_0_0_6"/>
<evidence type="ECO:0000313" key="3">
    <source>
        <dbReference type="Proteomes" id="UP000006135"/>
    </source>
</evidence>
<dbReference type="Proteomes" id="UP000006135">
    <property type="component" value="Chromosome"/>
</dbReference>
<proteinExistence type="predicted"/>
<dbReference type="EMBL" id="CP002573">
    <property type="protein sequence ID" value="AEK57190.1"/>
    <property type="molecule type" value="Genomic_DNA"/>
</dbReference>
<sequence length="54" mass="6389">MGRLRVWNGFFIDAIWNVATHWFRENENPRCSWDVHLVKPFTWIASHACFAPTG</sequence>
<dbReference type="STRING" id="990288.Atc_0540"/>
<protein>
    <submittedName>
        <fullName evidence="2">Uncharacterized protein</fullName>
    </submittedName>
</protein>
<dbReference type="KEGG" id="acu:Atc_0540"/>
<evidence type="ECO:0000313" key="2">
    <source>
        <dbReference type="EMBL" id="AEK58561.1"/>
    </source>
</evidence>
<accession>F9ZQ17</accession>
<dbReference type="AlphaFoldDB" id="F9ZQ17"/>
<dbReference type="EMBL" id="CP002573">
    <property type="protein sequence ID" value="AEK58561.1"/>
    <property type="molecule type" value="Genomic_DNA"/>
</dbReference>
<reference evidence="2 3" key="1">
    <citation type="journal article" date="2011" name="J. Genet. Genomics">
        <title>Unraveling the Acidithiobacillus caldus complete genome and its central metabolisms for carbon assimilation.</title>
        <authorList>
            <person name="You X.Y."/>
            <person name="Guo X."/>
            <person name="Zheng H.J."/>
            <person name="Zhang M.J."/>
            <person name="Liu L.J."/>
            <person name="Zhu Y.Q."/>
            <person name="Zhu B."/>
            <person name="Wang S.Y."/>
            <person name="Zhao G.P."/>
            <person name="Poetsch A."/>
            <person name="Jiang C.Y."/>
            <person name="Liu S.J."/>
        </authorList>
    </citation>
    <scope>NUCLEOTIDE SEQUENCE [LARGE SCALE GENOMIC DNA]</scope>
    <source>
        <strain evidence="2 3">SM-1</strain>
    </source>
</reference>
<evidence type="ECO:0000313" key="1">
    <source>
        <dbReference type="EMBL" id="AEK57190.1"/>
    </source>
</evidence>
<gene>
    <name evidence="1" type="ordered locus">Atc_0540</name>
    <name evidence="2" type="ordered locus">Atc_1913</name>
</gene>
<keyword evidence="3" id="KW-1185">Reference proteome</keyword>
<name>F9ZQ17_ACICS</name>
<organism evidence="2 3">
    <name type="scientific">Acidithiobacillus caldus (strain SM-1)</name>
    <dbReference type="NCBI Taxonomy" id="990288"/>
    <lineage>
        <taxon>Bacteria</taxon>
        <taxon>Pseudomonadati</taxon>
        <taxon>Pseudomonadota</taxon>
        <taxon>Acidithiobacillia</taxon>
        <taxon>Acidithiobacillales</taxon>
        <taxon>Acidithiobacillaceae</taxon>
        <taxon>Acidithiobacillus</taxon>
    </lineage>
</organism>